<sequence>MERVAGQHTQEPWLRAERPRAWRL</sequence>
<accession>A0A0A9AQC3</accession>
<reference evidence="1" key="1">
    <citation type="submission" date="2014-09" db="EMBL/GenBank/DDBJ databases">
        <authorList>
            <person name="Magalhaes I.L.F."/>
            <person name="Oliveira U."/>
            <person name="Santos F.R."/>
            <person name="Vidigal T.H.D.A."/>
            <person name="Brescovit A.D."/>
            <person name="Santos A.J."/>
        </authorList>
    </citation>
    <scope>NUCLEOTIDE SEQUENCE</scope>
    <source>
        <tissue evidence="1">Shoot tissue taken approximately 20 cm above the soil surface</tissue>
    </source>
</reference>
<dbReference type="EMBL" id="GBRH01246805">
    <property type="protein sequence ID" value="JAD51090.1"/>
    <property type="molecule type" value="Transcribed_RNA"/>
</dbReference>
<organism evidence="1">
    <name type="scientific">Arundo donax</name>
    <name type="common">Giant reed</name>
    <name type="synonym">Donax arundinaceus</name>
    <dbReference type="NCBI Taxonomy" id="35708"/>
    <lineage>
        <taxon>Eukaryota</taxon>
        <taxon>Viridiplantae</taxon>
        <taxon>Streptophyta</taxon>
        <taxon>Embryophyta</taxon>
        <taxon>Tracheophyta</taxon>
        <taxon>Spermatophyta</taxon>
        <taxon>Magnoliopsida</taxon>
        <taxon>Liliopsida</taxon>
        <taxon>Poales</taxon>
        <taxon>Poaceae</taxon>
        <taxon>PACMAD clade</taxon>
        <taxon>Arundinoideae</taxon>
        <taxon>Arundineae</taxon>
        <taxon>Arundo</taxon>
    </lineage>
</organism>
<reference evidence="1" key="2">
    <citation type="journal article" date="2015" name="Data Brief">
        <title>Shoot transcriptome of the giant reed, Arundo donax.</title>
        <authorList>
            <person name="Barrero R.A."/>
            <person name="Guerrero F.D."/>
            <person name="Moolhuijzen P."/>
            <person name="Goolsby J.A."/>
            <person name="Tidwell J."/>
            <person name="Bellgard S.E."/>
            <person name="Bellgard M.I."/>
        </authorList>
    </citation>
    <scope>NUCLEOTIDE SEQUENCE</scope>
    <source>
        <tissue evidence="1">Shoot tissue taken approximately 20 cm above the soil surface</tissue>
    </source>
</reference>
<dbReference type="AlphaFoldDB" id="A0A0A9AQC3"/>
<evidence type="ECO:0000313" key="1">
    <source>
        <dbReference type="EMBL" id="JAD51090.1"/>
    </source>
</evidence>
<proteinExistence type="predicted"/>
<name>A0A0A9AQC3_ARUDO</name>
<protein>
    <submittedName>
        <fullName evidence="1">Uncharacterized protein</fullName>
    </submittedName>
</protein>